<dbReference type="InterPro" id="IPR051914">
    <property type="entry name" value="FAD-linked_OxidoTrans_Type4"/>
</dbReference>
<dbReference type="InterPro" id="IPR016171">
    <property type="entry name" value="Vanillyl_alc_oxidase_C-sub2"/>
</dbReference>
<sequence>MEYKKLHEKDINFLIELLGEDRVFTGKNINEDYSHDELGGISKLPEALVEVLSTEEVSKIMTYAYENNIPVVARGSGTGLVGASVPIKGGIMISLAKMNRILELDEENLTLTLEPGVLLMEISKFVEAHDLFYPPDPGEKSATIGGNINTNAGGMRAVKYGVTRDYVRGLTVVLPTGKVLEVGGKVVKNSSGYSIKDLICGSEGTLGIITKAVLKLVPLPKKSISLLIPFPNLEMAINTVPKIIKSKATPTAIEFMQREVILAAEEFLGKKFPDNSSNAYLLLTFDGNSKEEIEKNYENVANICLEEGAIDVYITDTDERKEAVWSARGAFLEAVKATTTEMDECDVVVPRNKVAEFVKYTDELQEQFNIRIRSFGHAGDGNLHVYVLRDELGQEEWEKKLSEVFKCMYKKSVELKGLVSGEHGIGYAKKTFLFNQYGDDYIELMRNIKLAFDPKNILNPDKVCQ</sequence>
<dbReference type="InterPro" id="IPR036318">
    <property type="entry name" value="FAD-bd_PCMH-like_sf"/>
</dbReference>
<dbReference type="Gene3D" id="3.30.70.2740">
    <property type="match status" value="1"/>
</dbReference>
<comment type="cofactor">
    <cofactor evidence="1">
        <name>FAD</name>
        <dbReference type="ChEBI" id="CHEBI:57692"/>
    </cofactor>
</comment>
<evidence type="ECO:0000259" key="5">
    <source>
        <dbReference type="PROSITE" id="PS51387"/>
    </source>
</evidence>
<organism evidence="6 7">
    <name type="scientific">Clostridium omnivorum</name>
    <dbReference type="NCBI Taxonomy" id="1604902"/>
    <lineage>
        <taxon>Bacteria</taxon>
        <taxon>Bacillati</taxon>
        <taxon>Bacillota</taxon>
        <taxon>Clostridia</taxon>
        <taxon>Eubacteriales</taxon>
        <taxon>Clostridiaceae</taxon>
        <taxon>Clostridium</taxon>
    </lineage>
</organism>
<dbReference type="Pfam" id="PF02913">
    <property type="entry name" value="FAD-oxidase_C"/>
    <property type="match status" value="1"/>
</dbReference>
<feature type="domain" description="FAD-binding PCMH-type" evidence="5">
    <location>
        <begin position="41"/>
        <end position="219"/>
    </location>
</feature>
<dbReference type="Proteomes" id="UP001208567">
    <property type="component" value="Unassembled WGS sequence"/>
</dbReference>
<proteinExistence type="predicted"/>
<accession>A0ABQ5NBC7</accession>
<protein>
    <submittedName>
        <fullName evidence="6">Glycolate oxidase</fullName>
    </submittedName>
</protein>
<dbReference type="InterPro" id="IPR004113">
    <property type="entry name" value="FAD-bd_oxidored_4_C"/>
</dbReference>
<keyword evidence="4" id="KW-0560">Oxidoreductase</keyword>
<reference evidence="6 7" key="1">
    <citation type="journal article" date="2024" name="Int. J. Syst. Evol. Microbiol.">
        <title>Clostridium omnivorum sp. nov., isolated from anoxic soil under the treatment of reductive soil disinfestation.</title>
        <authorList>
            <person name="Ueki A."/>
            <person name="Tonouchi A."/>
            <person name="Kaku N."/>
            <person name="Honma S."/>
            <person name="Ueki K."/>
        </authorList>
    </citation>
    <scope>NUCLEOTIDE SEQUENCE [LARGE SCALE GENOMIC DNA]</scope>
    <source>
        <strain evidence="6 7">E14</strain>
    </source>
</reference>
<keyword evidence="2" id="KW-0285">Flavoprotein</keyword>
<dbReference type="PANTHER" id="PTHR42934">
    <property type="entry name" value="GLYCOLATE OXIDASE SUBUNIT GLCD"/>
    <property type="match status" value="1"/>
</dbReference>
<keyword evidence="3" id="KW-0274">FAD</keyword>
<evidence type="ECO:0000313" key="7">
    <source>
        <dbReference type="Proteomes" id="UP001208567"/>
    </source>
</evidence>
<dbReference type="PROSITE" id="PS51387">
    <property type="entry name" value="FAD_PCMH"/>
    <property type="match status" value="1"/>
</dbReference>
<evidence type="ECO:0000256" key="1">
    <source>
        <dbReference type="ARBA" id="ARBA00001974"/>
    </source>
</evidence>
<dbReference type="InterPro" id="IPR016164">
    <property type="entry name" value="FAD-linked_Oxase-like_C"/>
</dbReference>
<dbReference type="InterPro" id="IPR006094">
    <property type="entry name" value="Oxid_FAD_bind_N"/>
</dbReference>
<dbReference type="Gene3D" id="3.30.465.10">
    <property type="match status" value="1"/>
</dbReference>
<dbReference type="SUPFAM" id="SSF56176">
    <property type="entry name" value="FAD-binding/transporter-associated domain-like"/>
    <property type="match status" value="1"/>
</dbReference>
<dbReference type="EMBL" id="BRXR01000001">
    <property type="protein sequence ID" value="GLC32538.1"/>
    <property type="molecule type" value="Genomic_DNA"/>
</dbReference>
<dbReference type="RefSeq" id="WP_264851847.1">
    <property type="nucleotide sequence ID" value="NZ_BRXR01000001.1"/>
</dbReference>
<dbReference type="Gene3D" id="3.30.70.2190">
    <property type="match status" value="1"/>
</dbReference>
<dbReference type="PANTHER" id="PTHR42934:SF2">
    <property type="entry name" value="GLYCOLATE OXIDASE SUBUNIT GLCD"/>
    <property type="match status" value="1"/>
</dbReference>
<dbReference type="Pfam" id="PF01565">
    <property type="entry name" value="FAD_binding_4"/>
    <property type="match status" value="1"/>
</dbReference>
<comment type="caution">
    <text evidence="6">The sequence shown here is derived from an EMBL/GenBank/DDBJ whole genome shotgun (WGS) entry which is preliminary data.</text>
</comment>
<dbReference type="InterPro" id="IPR016166">
    <property type="entry name" value="FAD-bd_PCMH"/>
</dbReference>
<evidence type="ECO:0000256" key="2">
    <source>
        <dbReference type="ARBA" id="ARBA00022630"/>
    </source>
</evidence>
<keyword evidence="7" id="KW-1185">Reference proteome</keyword>
<dbReference type="SUPFAM" id="SSF55103">
    <property type="entry name" value="FAD-linked oxidases, C-terminal domain"/>
    <property type="match status" value="1"/>
</dbReference>
<dbReference type="InterPro" id="IPR016169">
    <property type="entry name" value="FAD-bd_PCMH_sub2"/>
</dbReference>
<evidence type="ECO:0000256" key="4">
    <source>
        <dbReference type="ARBA" id="ARBA00023002"/>
    </source>
</evidence>
<evidence type="ECO:0000313" key="6">
    <source>
        <dbReference type="EMBL" id="GLC32538.1"/>
    </source>
</evidence>
<name>A0ABQ5NBC7_9CLOT</name>
<evidence type="ECO:0000256" key="3">
    <source>
        <dbReference type="ARBA" id="ARBA00022827"/>
    </source>
</evidence>
<gene>
    <name evidence="6" type="primary">glcD</name>
    <name evidence="6" type="ORF">bsdE14_39480</name>
</gene>
<dbReference type="Gene3D" id="1.10.45.10">
    <property type="entry name" value="Vanillyl-alcohol Oxidase, Chain A, domain 4"/>
    <property type="match status" value="1"/>
</dbReference>